<dbReference type="InterPro" id="IPR041916">
    <property type="entry name" value="Anti_sigma_zinc_sf"/>
</dbReference>
<feature type="domain" description="DUF4179" evidence="5">
    <location>
        <begin position="109"/>
        <end position="188"/>
    </location>
</feature>
<proteinExistence type="inferred from homology"/>
<name>A0ABY4WFB5_9BACL</name>
<keyword evidence="3" id="KW-1133">Transmembrane helix</keyword>
<evidence type="ECO:0000256" key="3">
    <source>
        <dbReference type="SAM" id="Phobius"/>
    </source>
</evidence>
<organism evidence="6 7">
    <name type="scientific">Brevibacillus ruminantium</name>
    <dbReference type="NCBI Taxonomy" id="2950604"/>
    <lineage>
        <taxon>Bacteria</taxon>
        <taxon>Bacillati</taxon>
        <taxon>Bacillota</taxon>
        <taxon>Bacilli</taxon>
        <taxon>Bacillales</taxon>
        <taxon>Paenibacillaceae</taxon>
        <taxon>Brevibacillus</taxon>
    </lineage>
</organism>
<dbReference type="Gene3D" id="2.60.40.1630">
    <property type="entry name" value="bacillus anthracis domain"/>
    <property type="match status" value="1"/>
</dbReference>
<keyword evidence="3" id="KW-0472">Membrane</keyword>
<evidence type="ECO:0000259" key="4">
    <source>
        <dbReference type="Pfam" id="PF13490"/>
    </source>
</evidence>
<evidence type="ECO:0000256" key="1">
    <source>
        <dbReference type="ARBA" id="ARBA00024353"/>
    </source>
</evidence>
<dbReference type="InterPro" id="IPR027383">
    <property type="entry name" value="Znf_put"/>
</dbReference>
<dbReference type="EMBL" id="CP098755">
    <property type="protein sequence ID" value="USG65718.1"/>
    <property type="molecule type" value="Genomic_DNA"/>
</dbReference>
<comment type="similarity">
    <text evidence="1">Belongs to the zinc-associated anti-sigma factor (ZAS) superfamily. Anti-sigma-W factor family.</text>
</comment>
<feature type="transmembrane region" description="Helical" evidence="3">
    <location>
        <begin position="108"/>
        <end position="130"/>
    </location>
</feature>
<keyword evidence="3" id="KW-0812">Transmembrane</keyword>
<gene>
    <name evidence="6" type="ORF">NDK47_27080</name>
</gene>
<dbReference type="RefSeq" id="WP_251872809.1">
    <property type="nucleotide sequence ID" value="NZ_CP098755.1"/>
</dbReference>
<accession>A0ABY4WFB5</accession>
<evidence type="ECO:0000256" key="2">
    <source>
        <dbReference type="ARBA" id="ARBA00024438"/>
    </source>
</evidence>
<dbReference type="Pfam" id="PF13786">
    <property type="entry name" value="DUF4179"/>
    <property type="match status" value="1"/>
</dbReference>
<feature type="domain" description="Putative zinc-finger" evidence="4">
    <location>
        <begin position="3"/>
        <end position="37"/>
    </location>
</feature>
<sequence length="544" mass="61638">MKCQACQALLPAFVDGETGVTDERRVKAHLQHCRECQALYARLNEENGLIRDGWSMEMLPDDFAKEVMQQIEDEGIEVERTDERLIKGQELTRQRSRKVVHKKGTLRISYFVTAAVLFISLGAVISPAFASFLSSFFQTMKGELGLRQAVNQGYSTEINQTVSDNGITLRVKEVVADPTRIVLSYVLEDSNGQILPDLYLPSFGSNKIFVTDQEGKVIPSYAVFRRTSNYADLMFPLQDPQSQVIVHFEIKAIGSIKQQPVNLNMSIPVDLSQGKAATKQVTVSKQYTNANGIDVEMRHVTYAPSATQIHLRADWSKSSKETLLQQVEELKAKKVKTDEAISLLTDYSIGFTIEDKEGKILADSRKNNYEAENGLIYTYMKPDELQPGIIEWYHSFAPFGEHPEDVFFHLDEMIVTQKAEFSLAIPLHDKGKWGGEYEGNYYEVQEVNEEKPVNSSMSSYILTIDSILKIDDFPKWFVTDTEGRAYEVEYDLEKTNNYSNSKGDHTVQTLIVKEVPKGVNELMLGLVSVKKQLPKVDWKIKLPR</sequence>
<protein>
    <recommendedName>
        <fullName evidence="2">Anti-sigma-W factor RsiW</fullName>
    </recommendedName>
</protein>
<dbReference type="Proteomes" id="UP001056500">
    <property type="component" value="Chromosome"/>
</dbReference>
<evidence type="ECO:0000313" key="7">
    <source>
        <dbReference type="Proteomes" id="UP001056500"/>
    </source>
</evidence>
<keyword evidence="7" id="KW-1185">Reference proteome</keyword>
<reference evidence="6" key="1">
    <citation type="submission" date="2022-06" db="EMBL/GenBank/DDBJ databases">
        <title>Genome sequencing of Brevibacillus sp. BB3-R1.</title>
        <authorList>
            <person name="Heo J."/>
            <person name="Lee D."/>
            <person name="Won M."/>
            <person name="Han B.-H."/>
            <person name="Hong S.-B."/>
            <person name="Kwon S.-W."/>
        </authorList>
    </citation>
    <scope>NUCLEOTIDE SEQUENCE</scope>
    <source>
        <strain evidence="6">BB3-R1</strain>
    </source>
</reference>
<dbReference type="InterPro" id="IPR025436">
    <property type="entry name" value="DUF4179"/>
</dbReference>
<dbReference type="Gene3D" id="1.10.10.1320">
    <property type="entry name" value="Anti-sigma factor, zinc-finger domain"/>
    <property type="match status" value="1"/>
</dbReference>
<dbReference type="Pfam" id="PF13490">
    <property type="entry name" value="zf-HC2"/>
    <property type="match status" value="1"/>
</dbReference>
<evidence type="ECO:0000259" key="5">
    <source>
        <dbReference type="Pfam" id="PF13786"/>
    </source>
</evidence>
<evidence type="ECO:0000313" key="6">
    <source>
        <dbReference type="EMBL" id="USG65718.1"/>
    </source>
</evidence>